<dbReference type="Pfam" id="PF00440">
    <property type="entry name" value="TetR_N"/>
    <property type="match status" value="1"/>
</dbReference>
<reference evidence="6 7" key="1">
    <citation type="submission" date="2015-10" db="EMBL/GenBank/DDBJ databases">
        <authorList>
            <person name="Gilbert D.G."/>
        </authorList>
    </citation>
    <scope>NUCLEOTIDE SEQUENCE [LARGE SCALE GENOMIC DNA]</scope>
    <source>
        <strain evidence="6">COMA1</strain>
    </source>
</reference>
<organism evidence="6 7">
    <name type="scientific">Candidatus Nitrospira nitrosa</name>
    <dbReference type="NCBI Taxonomy" id="1742972"/>
    <lineage>
        <taxon>Bacteria</taxon>
        <taxon>Pseudomonadati</taxon>
        <taxon>Nitrospirota</taxon>
        <taxon>Nitrospiria</taxon>
        <taxon>Nitrospirales</taxon>
        <taxon>Nitrospiraceae</taxon>
        <taxon>Nitrospira</taxon>
    </lineage>
</organism>
<keyword evidence="1" id="KW-0805">Transcription regulation</keyword>
<evidence type="ECO:0000256" key="1">
    <source>
        <dbReference type="ARBA" id="ARBA00023015"/>
    </source>
</evidence>
<dbReference type="STRING" id="1742972.COMA1_11564"/>
<dbReference type="Gene3D" id="1.10.357.10">
    <property type="entry name" value="Tetracycline Repressor, domain 2"/>
    <property type="match status" value="1"/>
</dbReference>
<feature type="domain" description="HTH tetR-type" evidence="5">
    <location>
        <begin position="9"/>
        <end position="69"/>
    </location>
</feature>
<evidence type="ECO:0000256" key="2">
    <source>
        <dbReference type="ARBA" id="ARBA00023125"/>
    </source>
</evidence>
<accession>A0A0S4LC39</accession>
<dbReference type="SUPFAM" id="SSF48498">
    <property type="entry name" value="Tetracyclin repressor-like, C-terminal domain"/>
    <property type="match status" value="1"/>
</dbReference>
<keyword evidence="7" id="KW-1185">Reference proteome</keyword>
<protein>
    <submittedName>
        <fullName evidence="6">Transcriptional regulator, TetR family</fullName>
    </submittedName>
</protein>
<dbReference type="PRINTS" id="PR00455">
    <property type="entry name" value="HTHTETR"/>
</dbReference>
<gene>
    <name evidence="6" type="ORF">COMA1_11564</name>
</gene>
<dbReference type="PANTHER" id="PTHR47506">
    <property type="entry name" value="TRANSCRIPTIONAL REGULATORY PROTEIN"/>
    <property type="match status" value="1"/>
</dbReference>
<dbReference type="OrthoDB" id="9798857at2"/>
<evidence type="ECO:0000256" key="3">
    <source>
        <dbReference type="ARBA" id="ARBA00023163"/>
    </source>
</evidence>
<proteinExistence type="predicted"/>
<evidence type="ECO:0000256" key="4">
    <source>
        <dbReference type="PROSITE-ProRule" id="PRU00335"/>
    </source>
</evidence>
<evidence type="ECO:0000313" key="6">
    <source>
        <dbReference type="EMBL" id="CUS34176.1"/>
    </source>
</evidence>
<name>A0A0S4LC39_9BACT</name>
<dbReference type="PANTHER" id="PTHR47506:SF7">
    <property type="entry name" value="TRANSCRIPTIONAL REGULATORY PROTEIN"/>
    <property type="match status" value="1"/>
</dbReference>
<dbReference type="InterPro" id="IPR001647">
    <property type="entry name" value="HTH_TetR"/>
</dbReference>
<dbReference type="AlphaFoldDB" id="A0A0S4LC39"/>
<dbReference type="GO" id="GO:0003677">
    <property type="term" value="F:DNA binding"/>
    <property type="evidence" value="ECO:0007669"/>
    <property type="project" value="UniProtKB-UniRule"/>
</dbReference>
<evidence type="ECO:0000313" key="7">
    <source>
        <dbReference type="Proteomes" id="UP000199032"/>
    </source>
</evidence>
<keyword evidence="3" id="KW-0804">Transcription</keyword>
<dbReference type="Proteomes" id="UP000199032">
    <property type="component" value="Unassembled WGS sequence"/>
</dbReference>
<dbReference type="PROSITE" id="PS50977">
    <property type="entry name" value="HTH_TETR_2"/>
    <property type="match status" value="1"/>
</dbReference>
<dbReference type="RefSeq" id="WP_090745997.1">
    <property type="nucleotide sequence ID" value="NZ_CZQA01000001.1"/>
</dbReference>
<evidence type="ECO:0000259" key="5">
    <source>
        <dbReference type="PROSITE" id="PS50977"/>
    </source>
</evidence>
<dbReference type="InterPro" id="IPR036271">
    <property type="entry name" value="Tet_transcr_reg_TetR-rel_C_sf"/>
</dbReference>
<dbReference type="InterPro" id="IPR009057">
    <property type="entry name" value="Homeodomain-like_sf"/>
</dbReference>
<dbReference type="SUPFAM" id="SSF46689">
    <property type="entry name" value="Homeodomain-like"/>
    <property type="match status" value="1"/>
</dbReference>
<feature type="DNA-binding region" description="H-T-H motif" evidence="4">
    <location>
        <begin position="32"/>
        <end position="51"/>
    </location>
</feature>
<dbReference type="EMBL" id="CZQA01000001">
    <property type="protein sequence ID" value="CUS34176.1"/>
    <property type="molecule type" value="Genomic_DNA"/>
</dbReference>
<sequence>MVKKQGRKEETRRRMLQAASQSFRSHGFVGIGVDGIARMAGVTSGAFYAHFGSKEAAFNVALDVGLEEVIEGIPKFQRDFGGQWTKAFADYYLGQSHRENLACGCALTTLSPEVVRASSQTHAAFEEKIGKIADLIAAGLDQGSGEERRARAWAMLGILIGGLTIARAVQTSKASEEISAAIRTAAVQAAGVARKIYPQKSVVKEKK</sequence>
<dbReference type="Gene3D" id="1.10.10.60">
    <property type="entry name" value="Homeodomain-like"/>
    <property type="match status" value="1"/>
</dbReference>
<keyword evidence="2 4" id="KW-0238">DNA-binding</keyword>